<feature type="compositionally biased region" description="Low complexity" evidence="1">
    <location>
        <begin position="56"/>
        <end position="69"/>
    </location>
</feature>
<dbReference type="Pfam" id="PF04280">
    <property type="entry name" value="Tim44"/>
    <property type="match status" value="1"/>
</dbReference>
<accession>A0A170MZ29</accession>
<evidence type="ECO:0000256" key="2">
    <source>
        <dbReference type="SAM" id="Phobius"/>
    </source>
</evidence>
<keyword evidence="2" id="KW-0812">Transmembrane</keyword>
<comment type="caution">
    <text evidence="5">The sequence shown here is derived from an EMBL/GenBank/DDBJ whole genome shotgun (WGS) entry which is preliminary data.</text>
</comment>
<dbReference type="SUPFAM" id="SSF54427">
    <property type="entry name" value="NTF2-like"/>
    <property type="match status" value="1"/>
</dbReference>
<keyword evidence="3" id="KW-0732">Signal</keyword>
<dbReference type="Proteomes" id="UP000076519">
    <property type="component" value="Unassembled WGS sequence"/>
</dbReference>
<evidence type="ECO:0000256" key="3">
    <source>
        <dbReference type="SAM" id="SignalP"/>
    </source>
</evidence>
<sequence>MNQMMKKIIVLLLISGLFLVTPHAFATAGGYRGGGNRSTRTGGNFGGGNTNSDYHNTGSNNYSSNSGTSRMGRRYSRGRIWEWLIVLVGLGLYFVRNKVKLPFKKRDYHQEKTINDPALAQGIEEIFLNVQEAWDKQDLQSLSPFYGDQLYEKHQKVLEKMRNKGQINHTRSAILDGITRYKEIKDNQFEVDLYFVAIDYLVSIDSGQIISGNNQYRREFKQRWTFSGQKGALRVEKMREFKI</sequence>
<evidence type="ECO:0000259" key="4">
    <source>
        <dbReference type="Pfam" id="PF04280"/>
    </source>
</evidence>
<feature type="signal peptide" evidence="3">
    <location>
        <begin position="1"/>
        <end position="26"/>
    </location>
</feature>
<proteinExistence type="predicted"/>
<keyword evidence="2" id="KW-0472">Membrane</keyword>
<dbReference type="AlphaFoldDB" id="A0A170MZ29"/>
<feature type="region of interest" description="Disordered" evidence="1">
    <location>
        <begin position="31"/>
        <end position="71"/>
    </location>
</feature>
<organism evidence="5 6">
    <name type="scientific">Lactococcus lactis subsp. cremoris</name>
    <name type="common">Streptococcus cremoris</name>
    <dbReference type="NCBI Taxonomy" id="1359"/>
    <lineage>
        <taxon>Bacteria</taxon>
        <taxon>Bacillati</taxon>
        <taxon>Bacillota</taxon>
        <taxon>Bacilli</taxon>
        <taxon>Lactobacillales</taxon>
        <taxon>Streptococcaceae</taxon>
        <taxon>Lactococcus</taxon>
    </lineage>
</organism>
<keyword evidence="2" id="KW-1133">Transmembrane helix</keyword>
<dbReference type="InterPro" id="IPR032710">
    <property type="entry name" value="NTF2-like_dom_sf"/>
</dbReference>
<evidence type="ECO:0000313" key="6">
    <source>
        <dbReference type="Proteomes" id="UP000076519"/>
    </source>
</evidence>
<reference evidence="5 6" key="1">
    <citation type="submission" date="2015-08" db="EMBL/GenBank/DDBJ databases">
        <title>Draft Genome Sequences of 11 Lactococcus lactis subspecies cremoris strains.</title>
        <authorList>
            <person name="Wels M."/>
            <person name="Backus L."/>
            <person name="Boekhorst J."/>
            <person name="Dijkstra A."/>
            <person name="Beerthuizen M."/>
            <person name="Siezen R."/>
            <person name="Bachmann H."/>
            <person name="Van Hijum S."/>
        </authorList>
    </citation>
    <scope>NUCLEOTIDE SEQUENCE [LARGE SCALE GENOMIC DNA]</scope>
    <source>
        <strain evidence="5 6">KW10</strain>
    </source>
</reference>
<dbReference type="PATRIC" id="fig|1359.32.peg.1602"/>
<feature type="domain" description="Tim44-like" evidence="4">
    <location>
        <begin position="113"/>
        <end position="227"/>
    </location>
</feature>
<dbReference type="EMBL" id="LIYF01000014">
    <property type="protein sequence ID" value="KZK07381.1"/>
    <property type="molecule type" value="Genomic_DNA"/>
</dbReference>
<protein>
    <recommendedName>
        <fullName evidence="4">Tim44-like domain-containing protein</fullName>
    </recommendedName>
</protein>
<evidence type="ECO:0000313" key="5">
    <source>
        <dbReference type="EMBL" id="KZK07381.1"/>
    </source>
</evidence>
<evidence type="ECO:0000256" key="1">
    <source>
        <dbReference type="SAM" id="MobiDB-lite"/>
    </source>
</evidence>
<gene>
    <name evidence="5" type="ORF">AB996_0817</name>
</gene>
<feature type="chain" id="PRO_5007903581" description="Tim44-like domain-containing protein" evidence="3">
    <location>
        <begin position="27"/>
        <end position="243"/>
    </location>
</feature>
<dbReference type="InterPro" id="IPR007379">
    <property type="entry name" value="Tim44-like_dom"/>
</dbReference>
<dbReference type="Gene3D" id="3.10.450.240">
    <property type="match status" value="1"/>
</dbReference>
<feature type="transmembrane region" description="Helical" evidence="2">
    <location>
        <begin position="80"/>
        <end position="96"/>
    </location>
</feature>
<name>A0A170MZ29_LACLC</name>